<dbReference type="AlphaFoldDB" id="A0A9P9DEX0"/>
<reference evidence="1" key="1">
    <citation type="journal article" date="2021" name="Nat. Commun.">
        <title>Genetic determinants of endophytism in the Arabidopsis root mycobiome.</title>
        <authorList>
            <person name="Mesny F."/>
            <person name="Miyauchi S."/>
            <person name="Thiergart T."/>
            <person name="Pickel B."/>
            <person name="Atanasova L."/>
            <person name="Karlsson M."/>
            <person name="Huettel B."/>
            <person name="Barry K.W."/>
            <person name="Haridas S."/>
            <person name="Chen C."/>
            <person name="Bauer D."/>
            <person name="Andreopoulos W."/>
            <person name="Pangilinan J."/>
            <person name="LaButti K."/>
            <person name="Riley R."/>
            <person name="Lipzen A."/>
            <person name="Clum A."/>
            <person name="Drula E."/>
            <person name="Henrissat B."/>
            <person name="Kohler A."/>
            <person name="Grigoriev I.V."/>
            <person name="Martin F.M."/>
            <person name="Hacquard S."/>
        </authorList>
    </citation>
    <scope>NUCLEOTIDE SEQUENCE</scope>
    <source>
        <strain evidence="1">MPI-CAGE-CH-0243</strain>
    </source>
</reference>
<keyword evidence="2" id="KW-1185">Reference proteome</keyword>
<name>A0A9P9DEX0_9PLEO</name>
<evidence type="ECO:0000313" key="2">
    <source>
        <dbReference type="Proteomes" id="UP000700596"/>
    </source>
</evidence>
<evidence type="ECO:0000313" key="1">
    <source>
        <dbReference type="EMBL" id="KAH7117689.1"/>
    </source>
</evidence>
<organism evidence="1 2">
    <name type="scientific">Dendryphion nanum</name>
    <dbReference type="NCBI Taxonomy" id="256645"/>
    <lineage>
        <taxon>Eukaryota</taxon>
        <taxon>Fungi</taxon>
        <taxon>Dikarya</taxon>
        <taxon>Ascomycota</taxon>
        <taxon>Pezizomycotina</taxon>
        <taxon>Dothideomycetes</taxon>
        <taxon>Pleosporomycetidae</taxon>
        <taxon>Pleosporales</taxon>
        <taxon>Torulaceae</taxon>
        <taxon>Dendryphion</taxon>
    </lineage>
</organism>
<proteinExistence type="predicted"/>
<protein>
    <submittedName>
        <fullName evidence="1">Uncharacterized protein</fullName>
    </submittedName>
</protein>
<gene>
    <name evidence="1" type="ORF">B0J11DRAFT_583084</name>
</gene>
<comment type="caution">
    <text evidence="1">The sequence shown here is derived from an EMBL/GenBank/DDBJ whole genome shotgun (WGS) entry which is preliminary data.</text>
</comment>
<dbReference type="Proteomes" id="UP000700596">
    <property type="component" value="Unassembled WGS sequence"/>
</dbReference>
<accession>A0A9P9DEX0</accession>
<sequence length="344" mass="39823">MSASGPMMDILTLSSDEPVTLYDTNVPKTDNLAGGFDAFTIIIYPSPVIRPIRQPSPLRVNSAGFVHHPGNDAIPAIHSAPRPAANWYGHLQRIHAYYYAISLVAAVPQNLRDIFSNRFMRVHYRFFVLEQYELEFELRKEAERDAISAEHVNRQSMWSEKLDLGSDAQQSQVFEALKAYETLELVMKSFAPDKRRRMEARHYEDASGLEAENGGWIDIGNEVNCLKAIDYESDIPKYGVDHPALTEAERIQRRHFREELLRTRLEQGEDAERMVKHDREAKQKWMKDQERFMAKDHMSMKKTNEAAKNIELEHMKAQWRETLGYETPEEANGGRNRLLGFLWQ</sequence>
<dbReference type="EMBL" id="JAGMWT010000013">
    <property type="protein sequence ID" value="KAH7117689.1"/>
    <property type="molecule type" value="Genomic_DNA"/>
</dbReference>